<dbReference type="OrthoDB" id="9788219at2"/>
<accession>A0A328AW35</accession>
<sequence>MSEQNRRYVRYFVDYAGLAAFLVTLAITRSAVTATWGLVGGAAAAILAGLIFERRLAPMALVTGVLALIFGGLTLFLHDERFIKIKPTILYTAFGLFLLTGLLRGKNPLRVLMGDAFHLPDPVVRTLTLRYTLFFFALAIANEAVWRTQSTMTWALFKFPGTVAIIFVFTMLQAPLMMKHAPPEDGPQPDSEAGRGDRP</sequence>
<evidence type="ECO:0000313" key="7">
    <source>
        <dbReference type="EMBL" id="RAK59300.1"/>
    </source>
</evidence>
<keyword evidence="5" id="KW-0997">Cell inner membrane</keyword>
<evidence type="ECO:0000256" key="1">
    <source>
        <dbReference type="ARBA" id="ARBA00022475"/>
    </source>
</evidence>
<evidence type="ECO:0000256" key="6">
    <source>
        <dbReference type="SAM" id="MobiDB-lite"/>
    </source>
</evidence>
<feature type="transmembrane region" description="Helical" evidence="5">
    <location>
        <begin position="89"/>
        <end position="106"/>
    </location>
</feature>
<proteinExistence type="inferred from homology"/>
<comment type="caution">
    <text evidence="7">The sequence shown here is derived from an EMBL/GenBank/DDBJ whole genome shotgun (WGS) entry which is preliminary data.</text>
</comment>
<evidence type="ECO:0000256" key="2">
    <source>
        <dbReference type="ARBA" id="ARBA00022692"/>
    </source>
</evidence>
<feature type="transmembrane region" description="Helical" evidence="5">
    <location>
        <begin position="152"/>
        <end position="172"/>
    </location>
</feature>
<evidence type="ECO:0000313" key="8">
    <source>
        <dbReference type="Proteomes" id="UP000249842"/>
    </source>
</evidence>
<dbReference type="AlphaFoldDB" id="A0A328AW35"/>
<protein>
    <recommendedName>
        <fullName evidence="5">Inner membrane-spanning protein YciB</fullName>
    </recommendedName>
</protein>
<name>A0A328AW35_9CAUL</name>
<keyword evidence="2 5" id="KW-0812">Transmembrane</keyword>
<keyword evidence="4 5" id="KW-0472">Membrane</keyword>
<dbReference type="EMBL" id="QFYP01000001">
    <property type="protein sequence ID" value="RAK59300.1"/>
    <property type="molecule type" value="Genomic_DNA"/>
</dbReference>
<keyword evidence="3 5" id="KW-1133">Transmembrane helix</keyword>
<keyword evidence="1 5" id="KW-1003">Cell membrane</keyword>
<comment type="similarity">
    <text evidence="5">Belongs to the YciB family.</text>
</comment>
<organism evidence="7 8">
    <name type="scientific">Phenylobacterium hankyongense</name>
    <dbReference type="NCBI Taxonomy" id="1813876"/>
    <lineage>
        <taxon>Bacteria</taxon>
        <taxon>Pseudomonadati</taxon>
        <taxon>Pseudomonadota</taxon>
        <taxon>Alphaproteobacteria</taxon>
        <taxon>Caulobacterales</taxon>
        <taxon>Caulobacteraceae</taxon>
        <taxon>Phenylobacterium</taxon>
    </lineage>
</organism>
<evidence type="ECO:0000256" key="4">
    <source>
        <dbReference type="ARBA" id="ARBA00023136"/>
    </source>
</evidence>
<dbReference type="GO" id="GO:0005886">
    <property type="term" value="C:plasma membrane"/>
    <property type="evidence" value="ECO:0007669"/>
    <property type="project" value="UniProtKB-SubCell"/>
</dbReference>
<evidence type="ECO:0000256" key="5">
    <source>
        <dbReference type="HAMAP-Rule" id="MF_00189"/>
    </source>
</evidence>
<gene>
    <name evidence="5" type="primary">yciB</name>
    <name evidence="7" type="ORF">DJ021_05520</name>
</gene>
<comment type="function">
    <text evidence="5">Plays a role in cell envelope biogenesis, maintenance of cell envelope integrity and membrane homeostasis.</text>
</comment>
<feature type="transmembrane region" description="Helical" evidence="5">
    <location>
        <begin position="12"/>
        <end position="28"/>
    </location>
</feature>
<dbReference type="RefSeq" id="WP_111456593.1">
    <property type="nucleotide sequence ID" value="NZ_QFYP01000001.1"/>
</dbReference>
<feature type="transmembrane region" description="Helical" evidence="5">
    <location>
        <begin position="59"/>
        <end position="77"/>
    </location>
</feature>
<comment type="subcellular location">
    <subcellularLocation>
        <location evidence="5">Cell inner membrane</location>
        <topology evidence="5">Multi-pass membrane protein</topology>
    </subcellularLocation>
</comment>
<evidence type="ECO:0000256" key="3">
    <source>
        <dbReference type="ARBA" id="ARBA00022989"/>
    </source>
</evidence>
<keyword evidence="8" id="KW-1185">Reference proteome</keyword>
<feature type="region of interest" description="Disordered" evidence="6">
    <location>
        <begin position="180"/>
        <end position="199"/>
    </location>
</feature>
<reference evidence="8" key="1">
    <citation type="submission" date="2018-05" db="EMBL/GenBank/DDBJ databases">
        <authorList>
            <person name="Li X."/>
        </authorList>
    </citation>
    <scope>NUCLEOTIDE SEQUENCE [LARGE SCALE GENOMIC DNA]</scope>
    <source>
        <strain evidence="8">HKS-05</strain>
    </source>
</reference>
<dbReference type="PANTHER" id="PTHR36917:SF1">
    <property type="entry name" value="INNER MEMBRANE-SPANNING PROTEIN YCIB"/>
    <property type="match status" value="1"/>
</dbReference>
<dbReference type="PANTHER" id="PTHR36917">
    <property type="entry name" value="INTRACELLULAR SEPTATION PROTEIN A-RELATED"/>
    <property type="match status" value="1"/>
</dbReference>
<dbReference type="HAMAP" id="MF_00189">
    <property type="entry name" value="YciB"/>
    <property type="match status" value="1"/>
</dbReference>
<dbReference type="Pfam" id="PF04279">
    <property type="entry name" value="IspA"/>
    <property type="match status" value="1"/>
</dbReference>
<dbReference type="InterPro" id="IPR006008">
    <property type="entry name" value="YciB"/>
</dbReference>
<feature type="transmembrane region" description="Helical" evidence="5">
    <location>
        <begin position="34"/>
        <end position="52"/>
    </location>
</feature>
<dbReference type="Proteomes" id="UP000249842">
    <property type="component" value="Unassembled WGS sequence"/>
</dbReference>